<gene>
    <name evidence="1" type="ORF">F7Q91_02955</name>
</gene>
<dbReference type="AlphaFoldDB" id="A0A7V7NWY6"/>
<evidence type="ECO:0000313" key="1">
    <source>
        <dbReference type="EMBL" id="KAB0482380.1"/>
    </source>
</evidence>
<evidence type="ECO:0000313" key="2">
    <source>
        <dbReference type="Proteomes" id="UP000423756"/>
    </source>
</evidence>
<dbReference type="RefSeq" id="WP_137406643.1">
    <property type="nucleotide sequence ID" value="NZ_AP025467.1"/>
</dbReference>
<protein>
    <submittedName>
        <fullName evidence="1">Uncharacterized protein</fullName>
    </submittedName>
</protein>
<proteinExistence type="predicted"/>
<name>A0A7V7NWY6_9VIBR</name>
<comment type="caution">
    <text evidence="1">The sequence shown here is derived from an EMBL/GenBank/DDBJ whole genome shotgun (WGS) entry which is preliminary data.</text>
</comment>
<dbReference type="EMBL" id="VZPX01000004">
    <property type="protein sequence ID" value="KAB0482380.1"/>
    <property type="molecule type" value="Genomic_DNA"/>
</dbReference>
<dbReference type="GeneID" id="77344803"/>
<sequence length="172" mass="20009">MNITTKLSDFIAVFKEDGGNPTFYEDHSQLISELVEYFKHDTKLTDLYSQNHDLFFSLVEADAVAPLVMSICNSYHGYYYLIEHEQELVTYIRKSGIIDLADVTYMTPSHKAIKEYIRTLKGQGATKFKLLSQEREKHANREEWSENDPISFLAAFELNLLSRIEEKNRSQK</sequence>
<dbReference type="Proteomes" id="UP000423756">
    <property type="component" value="Unassembled WGS sequence"/>
</dbReference>
<reference evidence="1 2" key="1">
    <citation type="submission" date="2019-09" db="EMBL/GenBank/DDBJ databases">
        <title>Draft genome sequences of 48 bacterial type strains from the CCUG.</title>
        <authorList>
            <person name="Tunovic T."/>
            <person name="Pineiro-Iglesias B."/>
            <person name="Unosson C."/>
            <person name="Inganas E."/>
            <person name="Ohlen M."/>
            <person name="Cardew S."/>
            <person name="Jensie-Markopoulos S."/>
            <person name="Salva-Serra F."/>
            <person name="Jaen-Luchoro D."/>
            <person name="Karlsson R."/>
            <person name="Svensson-Stadler L."/>
            <person name="Chun J."/>
            <person name="Moore E."/>
        </authorList>
    </citation>
    <scope>NUCLEOTIDE SEQUENCE [LARGE SCALE GENOMIC DNA]</scope>
    <source>
        <strain evidence="1 2">CCUG 48643</strain>
    </source>
</reference>
<accession>A0A7V7NWY6</accession>
<organism evidence="1 2">
    <name type="scientific">Vibrio chagasii</name>
    <dbReference type="NCBI Taxonomy" id="170679"/>
    <lineage>
        <taxon>Bacteria</taxon>
        <taxon>Pseudomonadati</taxon>
        <taxon>Pseudomonadota</taxon>
        <taxon>Gammaproteobacteria</taxon>
        <taxon>Vibrionales</taxon>
        <taxon>Vibrionaceae</taxon>
        <taxon>Vibrio</taxon>
    </lineage>
</organism>